<dbReference type="AlphaFoldDB" id="A0A9X4FHB6"/>
<dbReference type="EMBL" id="JAKNAP010000075">
    <property type="protein sequence ID" value="MDE1358632.1"/>
    <property type="molecule type" value="Genomic_DNA"/>
</dbReference>
<dbReference type="PROSITE" id="PS51257">
    <property type="entry name" value="PROKAR_LIPOPROTEIN"/>
    <property type="match status" value="1"/>
</dbReference>
<dbReference type="InterPro" id="IPR005590">
    <property type="entry name" value="DUF333"/>
</dbReference>
<evidence type="ECO:0000313" key="2">
    <source>
        <dbReference type="EMBL" id="MDE1358632.1"/>
    </source>
</evidence>
<dbReference type="RefSeq" id="WP_176312529.1">
    <property type="nucleotide sequence ID" value="NZ_JAKNAP010000075.1"/>
</dbReference>
<dbReference type="Pfam" id="PF03891">
    <property type="entry name" value="DUF333"/>
    <property type="match status" value="1"/>
</dbReference>
<evidence type="ECO:0000256" key="1">
    <source>
        <dbReference type="SAM" id="SignalP"/>
    </source>
</evidence>
<dbReference type="PANTHER" id="PTHR38008">
    <property type="entry name" value="HEMOLYSIN-RELATED"/>
    <property type="match status" value="1"/>
</dbReference>
<dbReference type="PANTHER" id="PTHR38008:SF2">
    <property type="entry name" value="HEMOLYSIN"/>
    <property type="match status" value="1"/>
</dbReference>
<feature type="chain" id="PRO_5040780272" evidence="1">
    <location>
        <begin position="19"/>
        <end position="90"/>
    </location>
</feature>
<protein>
    <submittedName>
        <fullName evidence="2">DUF333 domain-containing protein</fullName>
    </submittedName>
</protein>
<gene>
    <name evidence="2" type="ORF">L9W73_15155</name>
</gene>
<keyword evidence="1" id="KW-0732">Signal</keyword>
<sequence>MKKSGLFLGAIIASIALMGCSSNNSEQYKVKKYTSISNPAAVYCVQQNGMLETVTENGMRVTYCVLSEGNKVEQWQYYRDHHQDYCISYF</sequence>
<evidence type="ECO:0000313" key="3">
    <source>
        <dbReference type="Proteomes" id="UP001140973"/>
    </source>
</evidence>
<name>A0A9X4FHB6_9VIBR</name>
<comment type="caution">
    <text evidence="2">The sequence shown here is derived from an EMBL/GenBank/DDBJ whole genome shotgun (WGS) entry which is preliminary data.</text>
</comment>
<accession>A0A9X4FHB6</accession>
<dbReference type="Proteomes" id="UP001140973">
    <property type="component" value="Unassembled WGS sequence"/>
</dbReference>
<proteinExistence type="predicted"/>
<reference evidence="2" key="1">
    <citation type="submission" date="2022-02" db="EMBL/GenBank/DDBJ databases">
        <title>Emergence and expansion in Europe of a Vibrio aestuarianus clonal complex pathogenic for oysters.</title>
        <authorList>
            <person name="Mesnil A."/>
            <person name="Travers M.-A."/>
        </authorList>
    </citation>
    <scope>NUCLEOTIDE SEQUENCE</scope>
    <source>
        <strain evidence="2">151-ITT-15-cp-1</strain>
    </source>
</reference>
<organism evidence="2 3">
    <name type="scientific">Vibrio aestuarianus</name>
    <dbReference type="NCBI Taxonomy" id="28171"/>
    <lineage>
        <taxon>Bacteria</taxon>
        <taxon>Pseudomonadati</taxon>
        <taxon>Pseudomonadota</taxon>
        <taxon>Gammaproteobacteria</taxon>
        <taxon>Vibrionales</taxon>
        <taxon>Vibrionaceae</taxon>
        <taxon>Vibrio</taxon>
    </lineage>
</organism>
<feature type="signal peptide" evidence="1">
    <location>
        <begin position="1"/>
        <end position="18"/>
    </location>
</feature>